<dbReference type="KEGG" id="dpte:113789896"/>
<dbReference type="InterPro" id="IPR027417">
    <property type="entry name" value="P-loop_NTPase"/>
</dbReference>
<dbReference type="AlphaFoldDB" id="A0A6P6XR65"/>
<dbReference type="GO" id="GO:0003924">
    <property type="term" value="F:GTPase activity"/>
    <property type="evidence" value="ECO:0007669"/>
    <property type="project" value="InterPro"/>
</dbReference>
<dbReference type="OrthoDB" id="14717at2759"/>
<evidence type="ECO:0000313" key="3">
    <source>
        <dbReference type="Proteomes" id="UP000515146"/>
    </source>
</evidence>
<organism evidence="3 4">
    <name type="scientific">Dermatophagoides pteronyssinus</name>
    <name type="common">European house dust mite</name>
    <dbReference type="NCBI Taxonomy" id="6956"/>
    <lineage>
        <taxon>Eukaryota</taxon>
        <taxon>Metazoa</taxon>
        <taxon>Ecdysozoa</taxon>
        <taxon>Arthropoda</taxon>
        <taxon>Chelicerata</taxon>
        <taxon>Arachnida</taxon>
        <taxon>Acari</taxon>
        <taxon>Acariformes</taxon>
        <taxon>Sarcoptiformes</taxon>
        <taxon>Astigmata</taxon>
        <taxon>Psoroptidia</taxon>
        <taxon>Analgoidea</taxon>
        <taxon>Pyroglyphidae</taxon>
        <taxon>Dermatophagoidinae</taxon>
        <taxon>Dermatophagoides</taxon>
    </lineage>
</organism>
<dbReference type="Pfam" id="PF00025">
    <property type="entry name" value="Arf"/>
    <property type="match status" value="1"/>
</dbReference>
<feature type="binding site" evidence="1">
    <location>
        <position position="151"/>
    </location>
    <ligand>
        <name>GTP</name>
        <dbReference type="ChEBI" id="CHEBI:37565"/>
    </ligand>
</feature>
<dbReference type="GO" id="GO:0051649">
    <property type="term" value="P:establishment of localization in cell"/>
    <property type="evidence" value="ECO:0007669"/>
    <property type="project" value="UniProtKB-ARBA"/>
</dbReference>
<evidence type="ECO:0000313" key="4">
    <source>
        <dbReference type="RefSeq" id="XP_027195288.1"/>
    </source>
</evidence>
<evidence type="ECO:0000256" key="2">
    <source>
        <dbReference type="PIRSR" id="PIRSR606689-2"/>
    </source>
</evidence>
<dbReference type="NCBIfam" id="TIGR00231">
    <property type="entry name" value="small_GTP"/>
    <property type="match status" value="1"/>
</dbReference>
<feature type="binding site" evidence="2">
    <location>
        <position position="110"/>
    </location>
    <ligand>
        <name>Mg(2+)</name>
        <dbReference type="ChEBI" id="CHEBI:18420"/>
    </ligand>
</feature>
<keyword evidence="2" id="KW-0479">Metal-binding</keyword>
<dbReference type="SMART" id="SM00177">
    <property type="entry name" value="ARF"/>
    <property type="match status" value="1"/>
</dbReference>
<dbReference type="GO" id="GO:1905515">
    <property type="term" value="P:non-motile cilium assembly"/>
    <property type="evidence" value="ECO:0007669"/>
    <property type="project" value="TreeGrafter"/>
</dbReference>
<dbReference type="PANTHER" id="PTHR46090:SF2">
    <property type="entry name" value="ADP-RIBOSYLATION FACTOR-LIKE PROTEIN 13B"/>
    <property type="match status" value="1"/>
</dbReference>
<dbReference type="GO" id="GO:0060170">
    <property type="term" value="C:ciliary membrane"/>
    <property type="evidence" value="ECO:0007669"/>
    <property type="project" value="TreeGrafter"/>
</dbReference>
<dbReference type="SUPFAM" id="SSF52540">
    <property type="entry name" value="P-loop containing nucleoside triphosphate hydrolases"/>
    <property type="match status" value="1"/>
</dbReference>
<dbReference type="InterPro" id="IPR051995">
    <property type="entry name" value="Ciliary_GTPase"/>
</dbReference>
<dbReference type="InterPro" id="IPR005225">
    <property type="entry name" value="Small_GTP-bd"/>
</dbReference>
<dbReference type="GO" id="GO:0097730">
    <property type="term" value="C:non-motile cilium"/>
    <property type="evidence" value="ECO:0007669"/>
    <property type="project" value="TreeGrafter"/>
</dbReference>
<dbReference type="PRINTS" id="PR00328">
    <property type="entry name" value="SAR1GTPBP"/>
</dbReference>
<protein>
    <submittedName>
        <fullName evidence="4">ADP-ribosylation factor-like protein 13B</fullName>
    </submittedName>
</protein>
<reference evidence="4" key="1">
    <citation type="submission" date="2025-08" db="UniProtKB">
        <authorList>
            <consortium name="RefSeq"/>
        </authorList>
    </citation>
    <scope>IDENTIFICATION</scope>
    <source>
        <strain evidence="4">Airmid</strain>
    </source>
</reference>
<feature type="binding site" evidence="2">
    <location>
        <position position="127"/>
    </location>
    <ligand>
        <name>Mg(2+)</name>
        <dbReference type="ChEBI" id="CHEBI:18420"/>
    </ligand>
</feature>
<dbReference type="PANTHER" id="PTHR46090">
    <property type="entry name" value="ADP-RIBOSYLATION FACTOR-LIKE PROTEIN 13B"/>
    <property type="match status" value="1"/>
</dbReference>
<keyword evidence="1" id="KW-0342">GTP-binding</keyword>
<name>A0A6P6XR65_DERPT</name>
<dbReference type="RefSeq" id="XP_027195288.1">
    <property type="nucleotide sequence ID" value="XM_027339487.1"/>
</dbReference>
<dbReference type="GO" id="GO:0016192">
    <property type="term" value="P:vesicle-mediated transport"/>
    <property type="evidence" value="ECO:0007669"/>
    <property type="project" value="UniProtKB-ARBA"/>
</dbReference>
<dbReference type="PROSITE" id="PS51417">
    <property type="entry name" value="ARF"/>
    <property type="match status" value="1"/>
</dbReference>
<feature type="binding site" evidence="1">
    <location>
        <begin position="207"/>
        <end position="210"/>
    </location>
    <ligand>
        <name>GTP</name>
        <dbReference type="ChEBI" id="CHEBI:37565"/>
    </ligand>
</feature>
<dbReference type="SMART" id="SM00178">
    <property type="entry name" value="SAR"/>
    <property type="match status" value="1"/>
</dbReference>
<dbReference type="GO" id="GO:0046872">
    <property type="term" value="F:metal ion binding"/>
    <property type="evidence" value="ECO:0007669"/>
    <property type="project" value="UniProtKB-KW"/>
</dbReference>
<dbReference type="Gene3D" id="3.40.50.300">
    <property type="entry name" value="P-loop containing nucleotide triphosphate hydrolases"/>
    <property type="match status" value="1"/>
</dbReference>
<keyword evidence="1" id="KW-0547">Nucleotide-binding</keyword>
<keyword evidence="3" id="KW-1185">Reference proteome</keyword>
<dbReference type="InterPro" id="IPR006689">
    <property type="entry name" value="Small_GTPase_ARF/SAR"/>
</dbReference>
<keyword evidence="2" id="KW-0460">Magnesium</keyword>
<gene>
    <name evidence="4" type="primary">LOC113789896</name>
</gene>
<sequence>MAMIQKILTLCRSSLPSSSSSSSSSTDSDEKSIEHQKSSSSTTSSTITMVNNDEENIMMMKPKWQPKRHLNCCGCDWFHLGKQWQNYRNKRRNEDEIKLLLIGLDNAGKTTLALHLAGESVDDVVSTIGFSKYELRLRQNRFKIVLYDVGGSARIRSIWHNYYSLVHGIIFVIDSADLERILEVKQLLQELASNPLILGKPILIFLNKQDIPEAMDEIDLCKFTNFEEILSKYQCITKIESISAKKTAIHSHNSSNESPHQIDSTIDSGLRWLLNWIDDQWPLLNLRVEQESRQQISKENDTMRKRINRIQQRILIEAESKVPNTIAANNETKSIIIDHQPKSIDNIDNNRTNDNENISSIDNENIGHHHHHHKPEILLIPNVTNEQPTTTTTTTTMDESISTKSPTDSTQSIRPPLKRTNKIYPQNID</sequence>
<dbReference type="Proteomes" id="UP000515146">
    <property type="component" value="Unplaced"/>
</dbReference>
<accession>A0A6P6XR65</accession>
<dbReference type="InParanoid" id="A0A6P6XR65"/>
<proteinExistence type="predicted"/>
<dbReference type="GO" id="GO:0005525">
    <property type="term" value="F:GTP binding"/>
    <property type="evidence" value="ECO:0007669"/>
    <property type="project" value="UniProtKB-KW"/>
</dbReference>
<evidence type="ECO:0000256" key="1">
    <source>
        <dbReference type="PIRSR" id="PIRSR606689-1"/>
    </source>
</evidence>
<dbReference type="GO" id="GO:0097500">
    <property type="term" value="P:receptor localization to non-motile cilium"/>
    <property type="evidence" value="ECO:0007669"/>
    <property type="project" value="TreeGrafter"/>
</dbReference>
<feature type="binding site" evidence="1">
    <location>
        <begin position="103"/>
        <end position="110"/>
    </location>
    <ligand>
        <name>GTP</name>
        <dbReference type="ChEBI" id="CHEBI:37565"/>
    </ligand>
</feature>